<accession>A0A2K8U4H9</accession>
<keyword evidence="2" id="KW-1185">Reference proteome</keyword>
<protein>
    <recommendedName>
        <fullName evidence="3">Methyltransferase</fullName>
    </recommendedName>
</protein>
<reference evidence="1 2" key="1">
    <citation type="submission" date="2017-03" db="EMBL/GenBank/DDBJ databases">
        <title>Complete genome sequence of Candidatus 'Thiodictyon syntrophicum' sp. nov. strain Cad16T, a photolithoautotroph purple sulfur bacterium isolated from an alpine meromictic lake.</title>
        <authorList>
            <person name="Luedin S.M."/>
            <person name="Pothier J.F."/>
            <person name="Danza F."/>
            <person name="Storelli N."/>
            <person name="Wittwer M."/>
            <person name="Tonolla M."/>
        </authorList>
    </citation>
    <scope>NUCLEOTIDE SEQUENCE [LARGE SCALE GENOMIC DNA]</scope>
    <source>
        <strain evidence="1 2">Cad16T</strain>
    </source>
</reference>
<organism evidence="1 2">
    <name type="scientific">Candidatus Thiodictyon syntrophicum</name>
    <dbReference type="NCBI Taxonomy" id="1166950"/>
    <lineage>
        <taxon>Bacteria</taxon>
        <taxon>Pseudomonadati</taxon>
        <taxon>Pseudomonadota</taxon>
        <taxon>Gammaproteobacteria</taxon>
        <taxon>Chromatiales</taxon>
        <taxon>Chromatiaceae</taxon>
        <taxon>Thiodictyon</taxon>
    </lineage>
</organism>
<dbReference type="InterPro" id="IPR029063">
    <property type="entry name" value="SAM-dependent_MTases_sf"/>
</dbReference>
<dbReference type="Gene3D" id="3.40.50.150">
    <property type="entry name" value="Vaccinia Virus protein VP39"/>
    <property type="match status" value="1"/>
</dbReference>
<evidence type="ECO:0000313" key="2">
    <source>
        <dbReference type="Proteomes" id="UP000232638"/>
    </source>
</evidence>
<sequence length="215" mass="24668">MELTYFREYGSSAFNERTLVEKLKDIIAEYLRDDYRFSATTGTPWDKYNNFYIGEHYRLLPAIARAFGHRRICEIGTFMGASARCLLDNTDATVLTYDIVEWDRLEATFLRTEDFIGGRLRQVLADLSAPEQFEANRERLSACDMFFIDGPKDGVFEAKLFDLIAKERDIFAGKLFVVDDIRLSTMVHIWGSLPFNKLDVTGLGHWSGTGIFVVD</sequence>
<evidence type="ECO:0008006" key="3">
    <source>
        <dbReference type="Google" id="ProtNLM"/>
    </source>
</evidence>
<gene>
    <name evidence="1" type="ORF">THSYN_05735</name>
</gene>
<dbReference type="SUPFAM" id="SSF53335">
    <property type="entry name" value="S-adenosyl-L-methionine-dependent methyltransferases"/>
    <property type="match status" value="1"/>
</dbReference>
<dbReference type="AlphaFoldDB" id="A0A2K8U4H9"/>
<dbReference type="EMBL" id="CP020370">
    <property type="protein sequence ID" value="AUB80496.1"/>
    <property type="molecule type" value="Genomic_DNA"/>
</dbReference>
<dbReference type="KEGG" id="tsy:THSYN_05735"/>
<proteinExistence type="predicted"/>
<name>A0A2K8U4H9_9GAMM</name>
<evidence type="ECO:0000313" key="1">
    <source>
        <dbReference type="EMBL" id="AUB80496.1"/>
    </source>
</evidence>
<dbReference type="Proteomes" id="UP000232638">
    <property type="component" value="Chromosome"/>
</dbReference>